<evidence type="ECO:0000313" key="3">
    <source>
        <dbReference type="Proteomes" id="UP000654918"/>
    </source>
</evidence>
<feature type="region of interest" description="Disordered" evidence="1">
    <location>
        <begin position="85"/>
        <end position="124"/>
    </location>
</feature>
<organism evidence="2 3">
    <name type="scientific">Colletotrichum plurivorum</name>
    <dbReference type="NCBI Taxonomy" id="2175906"/>
    <lineage>
        <taxon>Eukaryota</taxon>
        <taxon>Fungi</taxon>
        <taxon>Dikarya</taxon>
        <taxon>Ascomycota</taxon>
        <taxon>Pezizomycotina</taxon>
        <taxon>Sordariomycetes</taxon>
        <taxon>Hypocreomycetidae</taxon>
        <taxon>Glomerellales</taxon>
        <taxon>Glomerellaceae</taxon>
        <taxon>Colletotrichum</taxon>
        <taxon>Colletotrichum orchidearum species complex</taxon>
    </lineage>
</organism>
<gene>
    <name evidence="2" type="ORF">CPLU01_01069</name>
</gene>
<keyword evidence="3" id="KW-1185">Reference proteome</keyword>
<proteinExistence type="predicted"/>
<sequence>MTERPGGRLGARVLSPASDCDEAVPGEVSNGHEARRIAVISVQIGRNERRVDKEQGSDMFIQGRETYESIPDEVVGPLSVQDSKRRIRSVGNSGCLPSETELSAERGDSSEQQRQAAAANRRNG</sequence>
<feature type="compositionally biased region" description="Low complexity" evidence="1">
    <location>
        <begin position="112"/>
        <end position="124"/>
    </location>
</feature>
<evidence type="ECO:0000313" key="2">
    <source>
        <dbReference type="EMBL" id="KAF6840698.1"/>
    </source>
</evidence>
<accession>A0A8H6NQK1</accession>
<name>A0A8H6NQK1_9PEZI</name>
<dbReference type="AlphaFoldDB" id="A0A8H6NQK1"/>
<dbReference type="Proteomes" id="UP000654918">
    <property type="component" value="Unassembled WGS sequence"/>
</dbReference>
<dbReference type="EMBL" id="WIGO01000006">
    <property type="protein sequence ID" value="KAF6840698.1"/>
    <property type="molecule type" value="Genomic_DNA"/>
</dbReference>
<protein>
    <submittedName>
        <fullName evidence="2">Uncharacterized protein</fullName>
    </submittedName>
</protein>
<evidence type="ECO:0000256" key="1">
    <source>
        <dbReference type="SAM" id="MobiDB-lite"/>
    </source>
</evidence>
<reference evidence="2" key="1">
    <citation type="journal article" date="2020" name="Phytopathology">
        <title>Genome Sequence Resources of Colletotrichum truncatum, C. plurivorum, C. musicola, and C. sojae: Four Species Pathogenic to Soybean (Glycine max).</title>
        <authorList>
            <person name="Rogerio F."/>
            <person name="Boufleur T.R."/>
            <person name="Ciampi-Guillardi M."/>
            <person name="Sukno S.A."/>
            <person name="Thon M.R."/>
            <person name="Massola Junior N.S."/>
            <person name="Baroncelli R."/>
        </authorList>
    </citation>
    <scope>NUCLEOTIDE SEQUENCE</scope>
    <source>
        <strain evidence="2">LFN00145</strain>
    </source>
</reference>
<comment type="caution">
    <text evidence="2">The sequence shown here is derived from an EMBL/GenBank/DDBJ whole genome shotgun (WGS) entry which is preliminary data.</text>
</comment>